<keyword evidence="1" id="KW-1133">Transmembrane helix</keyword>
<feature type="transmembrane region" description="Helical" evidence="1">
    <location>
        <begin position="103"/>
        <end position="127"/>
    </location>
</feature>
<dbReference type="GO" id="GO:0022857">
    <property type="term" value="F:transmembrane transporter activity"/>
    <property type="evidence" value="ECO:0007669"/>
    <property type="project" value="InterPro"/>
</dbReference>
<feature type="transmembrane region" description="Helical" evidence="1">
    <location>
        <begin position="391"/>
        <end position="412"/>
    </location>
</feature>
<name>A0A6J6QQM9_9ZZZZ</name>
<proteinExistence type="predicted"/>
<accession>A0A6J6QQM9</accession>
<evidence type="ECO:0000313" key="5">
    <source>
        <dbReference type="EMBL" id="CAB5077697.1"/>
    </source>
</evidence>
<keyword evidence="1" id="KW-0812">Transmembrane</keyword>
<feature type="transmembrane region" description="Helical" evidence="1">
    <location>
        <begin position="235"/>
        <end position="258"/>
    </location>
</feature>
<feature type="transmembrane region" description="Helical" evidence="1">
    <location>
        <begin position="50"/>
        <end position="72"/>
    </location>
</feature>
<organism evidence="4">
    <name type="scientific">freshwater metagenome</name>
    <dbReference type="NCBI Taxonomy" id="449393"/>
    <lineage>
        <taxon>unclassified sequences</taxon>
        <taxon>metagenomes</taxon>
        <taxon>ecological metagenomes</taxon>
    </lineage>
</organism>
<evidence type="ECO:0000256" key="1">
    <source>
        <dbReference type="SAM" id="Phobius"/>
    </source>
</evidence>
<dbReference type="SUPFAM" id="SSF103473">
    <property type="entry name" value="MFS general substrate transporter"/>
    <property type="match status" value="1"/>
</dbReference>
<feature type="transmembrane region" description="Helical" evidence="1">
    <location>
        <begin position="79"/>
        <end position="97"/>
    </location>
</feature>
<sequence>MIRRLKSVHPSWVAAAVGFLALIGGAGMRSTPSVLVVPIEDEFGWSRADISVALSVNILMYGLTAPFAAALMERFGVRRVVMGALASIGLGAGLAIYATSPWVLVICWGFMVGCGTGSMAFVFAATIANRWFVAKRGMVIGGLGAASAAGNLLFLPIISRVTVAHGWRSASLIAAGLALLMIPIVFFFMKERPSAIGAMPYGADQSSWVEAPRTLGNPAKFAVGTLREVIRTKQFLYLAASFFICGLSTNGLIGGHFIPAAHDHGMGETTAAGLLALVGVFDVLGSFASGWLTDRIPAKKLLFVYYTFRGLSLLFLPSILFASVHPSTVVFAIFYGIDWVATVPPTIWLCREIFGPERGAVVFGWTFATHMIGGSVAALAAGIMRVHFGDYVLAFYAGGALCFAAAIIVMFIDPKARPLESKP</sequence>
<dbReference type="InterPro" id="IPR011701">
    <property type="entry name" value="MFS"/>
</dbReference>
<evidence type="ECO:0000313" key="4">
    <source>
        <dbReference type="EMBL" id="CAB4713159.1"/>
    </source>
</evidence>
<feature type="transmembrane region" description="Helical" evidence="1">
    <location>
        <begin position="329"/>
        <end position="350"/>
    </location>
</feature>
<dbReference type="AlphaFoldDB" id="A0A6J6QQM9"/>
<protein>
    <submittedName>
        <fullName evidence="4">Unannotated protein</fullName>
    </submittedName>
</protein>
<dbReference type="PANTHER" id="PTHR11360:SF284">
    <property type="entry name" value="EG:103B4.3 PROTEIN-RELATED"/>
    <property type="match status" value="1"/>
</dbReference>
<reference evidence="4" key="1">
    <citation type="submission" date="2020-05" db="EMBL/GenBank/DDBJ databases">
        <authorList>
            <person name="Chiriac C."/>
            <person name="Salcher M."/>
            <person name="Ghai R."/>
            <person name="Kavagutti S V."/>
        </authorList>
    </citation>
    <scope>NUCLEOTIDE SEQUENCE</scope>
</reference>
<dbReference type="Gene3D" id="1.20.1250.20">
    <property type="entry name" value="MFS general substrate transporter like domains"/>
    <property type="match status" value="2"/>
</dbReference>
<dbReference type="InterPro" id="IPR050327">
    <property type="entry name" value="Proton-linked_MCT"/>
</dbReference>
<dbReference type="PANTHER" id="PTHR11360">
    <property type="entry name" value="MONOCARBOXYLATE TRANSPORTER"/>
    <property type="match status" value="1"/>
</dbReference>
<evidence type="ECO:0000313" key="3">
    <source>
        <dbReference type="EMBL" id="CAB4704429.1"/>
    </source>
</evidence>
<dbReference type="EMBL" id="CAEZXN010000039">
    <property type="protein sequence ID" value="CAB4704429.1"/>
    <property type="molecule type" value="Genomic_DNA"/>
</dbReference>
<feature type="transmembrane region" description="Helical" evidence="1">
    <location>
        <begin position="362"/>
        <end position="385"/>
    </location>
</feature>
<dbReference type="PROSITE" id="PS50850">
    <property type="entry name" value="MFS"/>
    <property type="match status" value="1"/>
</dbReference>
<feature type="transmembrane region" description="Helical" evidence="1">
    <location>
        <begin position="139"/>
        <end position="158"/>
    </location>
</feature>
<keyword evidence="1" id="KW-0472">Membrane</keyword>
<dbReference type="InterPro" id="IPR020846">
    <property type="entry name" value="MFS_dom"/>
</dbReference>
<dbReference type="InterPro" id="IPR036259">
    <property type="entry name" value="MFS_trans_sf"/>
</dbReference>
<feature type="transmembrane region" description="Helical" evidence="1">
    <location>
        <begin position="303"/>
        <end position="323"/>
    </location>
</feature>
<evidence type="ECO:0000259" key="2">
    <source>
        <dbReference type="PROSITE" id="PS50850"/>
    </source>
</evidence>
<dbReference type="EMBL" id="CAFBRC010000109">
    <property type="protein sequence ID" value="CAB5077697.1"/>
    <property type="molecule type" value="Genomic_DNA"/>
</dbReference>
<dbReference type="CDD" id="cd17355">
    <property type="entry name" value="MFS_YcxA_like"/>
    <property type="match status" value="1"/>
</dbReference>
<feature type="domain" description="Major facilitator superfamily (MFS) profile" evidence="2">
    <location>
        <begin position="13"/>
        <end position="417"/>
    </location>
</feature>
<gene>
    <name evidence="3" type="ORF">UFOPK2423_01355</name>
    <name evidence="4" type="ORF">UFOPK2593_01278</name>
    <name evidence="5" type="ORF">UFOPK4367_01319</name>
</gene>
<feature type="transmembrane region" description="Helical" evidence="1">
    <location>
        <begin position="270"/>
        <end position="291"/>
    </location>
</feature>
<feature type="transmembrane region" description="Helical" evidence="1">
    <location>
        <begin position="170"/>
        <end position="189"/>
    </location>
</feature>
<feature type="transmembrane region" description="Helical" evidence="1">
    <location>
        <begin position="12"/>
        <end position="30"/>
    </location>
</feature>
<dbReference type="Pfam" id="PF07690">
    <property type="entry name" value="MFS_1"/>
    <property type="match status" value="1"/>
</dbReference>
<dbReference type="EMBL" id="CAEZXW010000106">
    <property type="protein sequence ID" value="CAB4713159.1"/>
    <property type="molecule type" value="Genomic_DNA"/>
</dbReference>